<dbReference type="Proteomes" id="UP000008370">
    <property type="component" value="Unassembled WGS sequence"/>
</dbReference>
<sequence>MAVWLYGHEAAAQEIRSRASGTGLGTCDECRGCAAGQSRLKFYRDGHFALNRIHQLGYTRVSVVGNEDGDYAREPASVLLGGRFDGWLAHAALMVDRLPGSCAADRTAYNLPTAPDLRQAVHAPRTTCPRCTSSGTTPSNTTSDSDGSRMLPSWSTGSPALAPLTAPRTTSPPLPICVKPYTLPGRPARAARPAERLHRTPPRTRTPGAPSPCDRLHFEFLTLQAQPQDENMCWCRCLRTIGQATEEVEKEGASGIGREYRDACSMLNGEWQRFGDLKARISQGGRLGTHCDEQRLGVYARAELSAQTTNRLVDEQT</sequence>
<evidence type="ECO:0000256" key="1">
    <source>
        <dbReference type="SAM" id="MobiDB-lite"/>
    </source>
</evidence>
<gene>
    <name evidence="2" type="ORF">PHACADRAFT_206300</name>
</gene>
<dbReference type="InParanoid" id="K5XAY5"/>
<organism evidence="2 3">
    <name type="scientific">Phanerochaete carnosa (strain HHB-10118-sp)</name>
    <name type="common">White-rot fungus</name>
    <name type="synonym">Peniophora carnosa</name>
    <dbReference type="NCBI Taxonomy" id="650164"/>
    <lineage>
        <taxon>Eukaryota</taxon>
        <taxon>Fungi</taxon>
        <taxon>Dikarya</taxon>
        <taxon>Basidiomycota</taxon>
        <taxon>Agaricomycotina</taxon>
        <taxon>Agaricomycetes</taxon>
        <taxon>Polyporales</taxon>
        <taxon>Phanerochaetaceae</taxon>
        <taxon>Phanerochaete</taxon>
    </lineage>
</organism>
<evidence type="ECO:0000313" key="2">
    <source>
        <dbReference type="EMBL" id="EKM60102.1"/>
    </source>
</evidence>
<reference evidence="2 3" key="1">
    <citation type="journal article" date="2012" name="BMC Genomics">
        <title>Comparative genomics of the white-rot fungi, Phanerochaete carnosa and P. chrysosporium, to elucidate the genetic basis of the distinct wood types they colonize.</title>
        <authorList>
            <person name="Suzuki H."/>
            <person name="MacDonald J."/>
            <person name="Syed K."/>
            <person name="Salamov A."/>
            <person name="Hori C."/>
            <person name="Aerts A."/>
            <person name="Henrissat B."/>
            <person name="Wiebenga A."/>
            <person name="vanKuyk P.A."/>
            <person name="Barry K."/>
            <person name="Lindquist E."/>
            <person name="LaButti K."/>
            <person name="Lapidus A."/>
            <person name="Lucas S."/>
            <person name="Coutinho P."/>
            <person name="Gong Y."/>
            <person name="Samejima M."/>
            <person name="Mahadevan R."/>
            <person name="Abou-Zaid M."/>
            <person name="de Vries R.P."/>
            <person name="Igarashi K."/>
            <person name="Yadav J.S."/>
            <person name="Grigoriev I.V."/>
            <person name="Master E.R."/>
        </authorList>
    </citation>
    <scope>NUCLEOTIDE SEQUENCE [LARGE SCALE GENOMIC DNA]</scope>
    <source>
        <strain evidence="2 3">HHB-10118-sp</strain>
    </source>
</reference>
<protein>
    <submittedName>
        <fullName evidence="2">Uncharacterized protein</fullName>
    </submittedName>
</protein>
<proteinExistence type="predicted"/>
<feature type="compositionally biased region" description="Low complexity" evidence="1">
    <location>
        <begin position="132"/>
        <end position="145"/>
    </location>
</feature>
<evidence type="ECO:0000313" key="3">
    <source>
        <dbReference type="Proteomes" id="UP000008370"/>
    </source>
</evidence>
<feature type="region of interest" description="Disordered" evidence="1">
    <location>
        <begin position="185"/>
        <end position="211"/>
    </location>
</feature>
<dbReference type="EMBL" id="JH930469">
    <property type="protein sequence ID" value="EKM60102.1"/>
    <property type="molecule type" value="Genomic_DNA"/>
</dbReference>
<dbReference type="KEGG" id="pco:PHACADRAFT_206300"/>
<accession>K5XAY5</accession>
<feature type="region of interest" description="Disordered" evidence="1">
    <location>
        <begin position="126"/>
        <end position="168"/>
    </location>
</feature>
<dbReference type="GeneID" id="18912462"/>
<dbReference type="HOGENOM" id="CLU_877454_0_0_1"/>
<dbReference type="AlphaFoldDB" id="K5XAY5"/>
<name>K5XAY5_PHACS</name>
<dbReference type="RefSeq" id="XP_007392647.1">
    <property type="nucleotide sequence ID" value="XM_007392585.1"/>
</dbReference>
<keyword evidence="3" id="KW-1185">Reference proteome</keyword>